<feature type="region of interest" description="Disordered" evidence="5">
    <location>
        <begin position="261"/>
        <end position="349"/>
    </location>
</feature>
<feature type="domain" description="Ig-like" evidence="6">
    <location>
        <begin position="344"/>
        <end position="448"/>
    </location>
</feature>
<dbReference type="FunFam" id="2.60.40.10:FF:000032">
    <property type="entry name" value="palladin isoform X1"/>
    <property type="match status" value="1"/>
</dbReference>
<accession>A0A3Q2GII2</accession>
<keyword evidence="2" id="KW-0963">Cytoplasm</keyword>
<organism evidence="7 8">
    <name type="scientific">Cyprinodon variegatus</name>
    <name type="common">Sheepshead minnow</name>
    <dbReference type="NCBI Taxonomy" id="28743"/>
    <lineage>
        <taxon>Eukaryota</taxon>
        <taxon>Metazoa</taxon>
        <taxon>Chordata</taxon>
        <taxon>Craniata</taxon>
        <taxon>Vertebrata</taxon>
        <taxon>Euteleostomi</taxon>
        <taxon>Actinopterygii</taxon>
        <taxon>Neopterygii</taxon>
        <taxon>Teleostei</taxon>
        <taxon>Neoteleostei</taxon>
        <taxon>Acanthomorphata</taxon>
        <taxon>Ovalentaria</taxon>
        <taxon>Atherinomorphae</taxon>
        <taxon>Cyprinodontiformes</taxon>
        <taxon>Cyprinodontidae</taxon>
        <taxon>Cyprinodon</taxon>
    </lineage>
</organism>
<dbReference type="GO" id="GO:0004672">
    <property type="term" value="F:protein kinase activity"/>
    <property type="evidence" value="ECO:0007669"/>
    <property type="project" value="TreeGrafter"/>
</dbReference>
<feature type="domain" description="Ig-like" evidence="6">
    <location>
        <begin position="465"/>
        <end position="549"/>
    </location>
</feature>
<dbReference type="GO" id="GO:0005737">
    <property type="term" value="C:cytoplasm"/>
    <property type="evidence" value="ECO:0007669"/>
    <property type="project" value="UniProtKB-SubCell"/>
</dbReference>
<dbReference type="FunFam" id="2.60.40.10:FF:000425">
    <property type="entry name" value="Myosin light chain kinase"/>
    <property type="match status" value="1"/>
</dbReference>
<dbReference type="PANTHER" id="PTHR47633">
    <property type="entry name" value="IMMUNOGLOBULIN"/>
    <property type="match status" value="1"/>
</dbReference>
<dbReference type="InterPro" id="IPR003599">
    <property type="entry name" value="Ig_sub"/>
</dbReference>
<reference evidence="7" key="1">
    <citation type="submission" date="2025-08" db="UniProtKB">
        <authorList>
            <consortium name="Ensembl"/>
        </authorList>
    </citation>
    <scope>IDENTIFICATION</scope>
</reference>
<dbReference type="InterPro" id="IPR036179">
    <property type="entry name" value="Ig-like_dom_sf"/>
</dbReference>
<dbReference type="Ensembl" id="ENSCVAT00000029541.1">
    <property type="protein sequence ID" value="ENSCVAP00000026740.1"/>
    <property type="gene ID" value="ENSCVAG00000012539.1"/>
</dbReference>
<dbReference type="PANTHER" id="PTHR47633:SF16">
    <property type="entry name" value="CAVP-TARGET PROTEIN-LIKE"/>
    <property type="match status" value="1"/>
</dbReference>
<dbReference type="Proteomes" id="UP000265020">
    <property type="component" value="Unassembled WGS sequence"/>
</dbReference>
<evidence type="ECO:0000313" key="8">
    <source>
        <dbReference type="Proteomes" id="UP000265020"/>
    </source>
</evidence>
<feature type="region of interest" description="Disordered" evidence="5">
    <location>
        <begin position="136"/>
        <end position="164"/>
    </location>
</feature>
<dbReference type="InterPro" id="IPR013783">
    <property type="entry name" value="Ig-like_fold"/>
</dbReference>
<dbReference type="InterPro" id="IPR003598">
    <property type="entry name" value="Ig_sub2"/>
</dbReference>
<dbReference type="SMART" id="SM00409">
    <property type="entry name" value="IG"/>
    <property type="match status" value="2"/>
</dbReference>
<dbReference type="Pfam" id="PF07679">
    <property type="entry name" value="I-set"/>
    <property type="match status" value="2"/>
</dbReference>
<feature type="compositionally biased region" description="Low complexity" evidence="5">
    <location>
        <begin position="54"/>
        <end position="63"/>
    </location>
</feature>
<dbReference type="AlphaFoldDB" id="A0A3Q2GII2"/>
<dbReference type="PROSITE" id="PS50835">
    <property type="entry name" value="IG_LIKE"/>
    <property type="match status" value="2"/>
</dbReference>
<dbReference type="GeneTree" id="ENSGT00940000163418"/>
<proteinExistence type="predicted"/>
<evidence type="ECO:0000256" key="5">
    <source>
        <dbReference type="SAM" id="MobiDB-lite"/>
    </source>
</evidence>
<evidence type="ECO:0000256" key="2">
    <source>
        <dbReference type="ARBA" id="ARBA00022490"/>
    </source>
</evidence>
<dbReference type="SMART" id="SM00408">
    <property type="entry name" value="IGc2"/>
    <property type="match status" value="2"/>
</dbReference>
<keyword evidence="8" id="KW-1185">Reference proteome</keyword>
<dbReference type="InterPro" id="IPR007110">
    <property type="entry name" value="Ig-like_dom"/>
</dbReference>
<name>A0A3Q2GII2_CYPVA</name>
<dbReference type="InterPro" id="IPR013098">
    <property type="entry name" value="Ig_I-set"/>
</dbReference>
<feature type="region of interest" description="Disordered" evidence="5">
    <location>
        <begin position="34"/>
        <end position="63"/>
    </location>
</feature>
<feature type="compositionally biased region" description="Basic and acidic residues" evidence="5">
    <location>
        <begin position="137"/>
        <end position="148"/>
    </location>
</feature>
<keyword evidence="3" id="KW-1015">Disulfide bond</keyword>
<protein>
    <recommendedName>
        <fullName evidence="6">Ig-like domain-containing protein</fullName>
    </recommendedName>
</protein>
<sequence>TFYILDPPTAVSGAPSATLPGTYDPVVERELRALGSRPPGPHLDPTNPARQAFGGDPADGAAPVRHLGVEPLIRASHANLARPVQGSEESVSVGSDYYGSMFSLYRGRTFSMNKSAEDSWRLSSHVPPSSTLAAFSKKLDKDKTEDPQASKTSGDVIMTPKLPRAGPKITDKVRAFEEWRKSLDLPGGAACLDSDDSGKKTGGPSKEEGRVSQGVAQKRAAFQHRASSLEDKTTYSQRVQNKFAEELQRIKKLVGKPSLKKAYSTEQLSQRERTPTGKIEPIPQHAGRGGTSLSCPESEHPHNPCGGRTKGGKSTQKEERPFSPAKGSSDESYLSADEEPGESPRFVKPLRDITAPCGSEVKLDCIIAGSPSPTVTWRKNNVELRSDAFCAIKTEGEKHTLLIKELRPHNAGSYCVTAANEAGTSSCSAFLHIQPGEKSLKTKERTITSIYTILFPFSESSCFDPFKVAPRDQAVAEGQEVILLAKFSGNPKPMVFWLKDRETVKTGGRFVVREREDGTCEMRISSAQRSDAGLYLCKIASERGTKQVGCRVEVKGE</sequence>
<dbReference type="OMA" id="TPTWPWP"/>
<feature type="region of interest" description="Disordered" evidence="5">
    <location>
        <begin position="187"/>
        <end position="236"/>
    </location>
</feature>
<evidence type="ECO:0000256" key="3">
    <source>
        <dbReference type="ARBA" id="ARBA00023157"/>
    </source>
</evidence>
<dbReference type="Gene3D" id="2.60.40.10">
    <property type="entry name" value="Immunoglobulins"/>
    <property type="match status" value="2"/>
</dbReference>
<reference evidence="7" key="2">
    <citation type="submission" date="2025-09" db="UniProtKB">
        <authorList>
            <consortium name="Ensembl"/>
        </authorList>
    </citation>
    <scope>IDENTIFICATION</scope>
</reference>
<comment type="subcellular location">
    <subcellularLocation>
        <location evidence="1">Cytoplasm</location>
    </subcellularLocation>
</comment>
<keyword evidence="4" id="KW-0393">Immunoglobulin domain</keyword>
<dbReference type="STRING" id="28743.ENSCVAP00000026740"/>
<evidence type="ECO:0000256" key="4">
    <source>
        <dbReference type="ARBA" id="ARBA00023319"/>
    </source>
</evidence>
<dbReference type="SUPFAM" id="SSF48726">
    <property type="entry name" value="Immunoglobulin"/>
    <property type="match status" value="2"/>
</dbReference>
<evidence type="ECO:0000259" key="6">
    <source>
        <dbReference type="PROSITE" id="PS50835"/>
    </source>
</evidence>
<evidence type="ECO:0000256" key="1">
    <source>
        <dbReference type="ARBA" id="ARBA00004496"/>
    </source>
</evidence>
<evidence type="ECO:0000313" key="7">
    <source>
        <dbReference type="Ensembl" id="ENSCVAP00000026740.1"/>
    </source>
</evidence>